<dbReference type="Proteomes" id="UP000001307">
    <property type="component" value="Unassembled WGS sequence"/>
</dbReference>
<reference evidence="2" key="1">
    <citation type="journal article" date="2010" name="Science">
        <title>Plasticity of animal genome architecture unmasked by rapid evolution of a pelagic tunicate.</title>
        <authorList>
            <person name="Denoeud F."/>
            <person name="Henriet S."/>
            <person name="Mungpakdee S."/>
            <person name="Aury J.M."/>
            <person name="Da Silva C."/>
            <person name="Brinkmann H."/>
            <person name="Mikhaleva J."/>
            <person name="Olsen L.C."/>
            <person name="Jubin C."/>
            <person name="Canestro C."/>
            <person name="Bouquet J.M."/>
            <person name="Danks G."/>
            <person name="Poulain J."/>
            <person name="Campsteijn C."/>
            <person name="Adamski M."/>
            <person name="Cross I."/>
            <person name="Yadetie F."/>
            <person name="Muffato M."/>
            <person name="Louis A."/>
            <person name="Butcher S."/>
            <person name="Tsagkogeorga G."/>
            <person name="Konrad A."/>
            <person name="Singh S."/>
            <person name="Jensen M.F."/>
            <person name="Cong E.H."/>
            <person name="Eikeseth-Otteraa H."/>
            <person name="Noel B."/>
            <person name="Anthouard V."/>
            <person name="Porcel B.M."/>
            <person name="Kachouri-Lafond R."/>
            <person name="Nishino A."/>
            <person name="Ugolini M."/>
            <person name="Chourrout P."/>
            <person name="Nishida H."/>
            <person name="Aasland R."/>
            <person name="Huzurbazar S."/>
            <person name="Westhof E."/>
            <person name="Delsuc F."/>
            <person name="Lehrach H."/>
            <person name="Reinhardt R."/>
            <person name="Weissenbach J."/>
            <person name="Roy S.W."/>
            <person name="Artiguenave F."/>
            <person name="Postlethwait J.H."/>
            <person name="Manak J.R."/>
            <person name="Thompson E.M."/>
            <person name="Jaillon O."/>
            <person name="Du Pasquier L."/>
            <person name="Boudinot P."/>
            <person name="Liberles D.A."/>
            <person name="Volff J.N."/>
            <person name="Philippe H."/>
            <person name="Lenhard B."/>
            <person name="Roest Crollius H."/>
            <person name="Wincker P."/>
            <person name="Chourrout D."/>
        </authorList>
    </citation>
    <scope>NUCLEOTIDE SEQUENCE [LARGE SCALE GENOMIC DNA]</scope>
</reference>
<evidence type="ECO:0000313" key="3">
    <source>
        <dbReference type="Proteomes" id="UP000001307"/>
    </source>
</evidence>
<protein>
    <submittedName>
        <fullName evidence="2">Uncharacterized protein</fullName>
    </submittedName>
</protein>
<feature type="transmembrane region" description="Helical" evidence="1">
    <location>
        <begin position="116"/>
        <end position="134"/>
    </location>
</feature>
<keyword evidence="1" id="KW-0472">Membrane</keyword>
<dbReference type="InParanoid" id="E4Y048"/>
<name>E4Y048_OIKDI</name>
<accession>E4Y048</accession>
<feature type="transmembrane region" description="Helical" evidence="1">
    <location>
        <begin position="79"/>
        <end position="104"/>
    </location>
</feature>
<dbReference type="OrthoDB" id="10345554at2759"/>
<feature type="transmembrane region" description="Helical" evidence="1">
    <location>
        <begin position="40"/>
        <end position="59"/>
    </location>
</feature>
<evidence type="ECO:0000313" key="2">
    <source>
        <dbReference type="EMBL" id="CBY15260.1"/>
    </source>
</evidence>
<keyword evidence="3" id="KW-1185">Reference proteome</keyword>
<dbReference type="AlphaFoldDB" id="E4Y048"/>
<evidence type="ECO:0000256" key="1">
    <source>
        <dbReference type="SAM" id="Phobius"/>
    </source>
</evidence>
<sequence length="159" mass="17987">MNVATEMMEFFFPVEYVGKPASEKITYYSHEAYVSKIRRFSVYIALMMTGFSLFEWIVGQIGFCALSDHENGGGNPTGLHAHVVLCVFAGVMSFALTVACMLMFKRGFLPEVMIVYGIRNAFMLFFFTSTWVQAMGYDKKMNDSFNSLKSGIQDFGDNF</sequence>
<keyword evidence="1" id="KW-0812">Transmembrane</keyword>
<gene>
    <name evidence="2" type="ORF">GSOID_T00012156001</name>
</gene>
<organism evidence="2">
    <name type="scientific">Oikopleura dioica</name>
    <name type="common">Tunicate</name>
    <dbReference type="NCBI Taxonomy" id="34765"/>
    <lineage>
        <taxon>Eukaryota</taxon>
        <taxon>Metazoa</taxon>
        <taxon>Chordata</taxon>
        <taxon>Tunicata</taxon>
        <taxon>Appendicularia</taxon>
        <taxon>Copelata</taxon>
        <taxon>Oikopleuridae</taxon>
        <taxon>Oikopleura</taxon>
    </lineage>
</organism>
<dbReference type="EMBL" id="FN653457">
    <property type="protein sequence ID" value="CBY15260.1"/>
    <property type="molecule type" value="Genomic_DNA"/>
</dbReference>
<proteinExistence type="predicted"/>
<keyword evidence="1" id="KW-1133">Transmembrane helix</keyword>